<sequence>MQVERDHAVLVSVQLAQRPLVQWPADHATQIASAEPGLVFEEEGEELAVVAVEGGWGEAGTHLAPLTGTYPK</sequence>
<dbReference type="HOGENOM" id="CLU_2719326_0_0_6"/>
<dbReference type="AlphaFoldDB" id="F3FE94"/>
<name>F3FE94_PSESX</name>
<proteinExistence type="predicted"/>
<evidence type="ECO:0000313" key="2">
    <source>
        <dbReference type="Proteomes" id="UP000004471"/>
    </source>
</evidence>
<gene>
    <name evidence="1" type="ORF">PSYJA_05869</name>
</gene>
<dbReference type="Proteomes" id="UP000004471">
    <property type="component" value="Unassembled WGS sequence"/>
</dbReference>
<protein>
    <submittedName>
        <fullName evidence="1">Uncharacterized protein</fullName>
    </submittedName>
</protein>
<evidence type="ECO:0000313" key="1">
    <source>
        <dbReference type="EMBL" id="EGH28530.1"/>
    </source>
</evidence>
<dbReference type="EMBL" id="AEAH01000247">
    <property type="protein sequence ID" value="EGH28530.1"/>
    <property type="molecule type" value="Genomic_DNA"/>
</dbReference>
<organism evidence="1 2">
    <name type="scientific">Pseudomonas syringae pv. japonica str. M301072</name>
    <dbReference type="NCBI Taxonomy" id="629262"/>
    <lineage>
        <taxon>Bacteria</taxon>
        <taxon>Pseudomonadati</taxon>
        <taxon>Pseudomonadota</taxon>
        <taxon>Gammaproteobacteria</taxon>
        <taxon>Pseudomonadales</taxon>
        <taxon>Pseudomonadaceae</taxon>
        <taxon>Pseudomonas</taxon>
        <taxon>Pseudomonas syringae</taxon>
    </lineage>
</organism>
<dbReference type="PATRIC" id="fig|629262.5.peg.997"/>
<comment type="caution">
    <text evidence="1">The sequence shown here is derived from an EMBL/GenBank/DDBJ whole genome shotgun (WGS) entry which is preliminary data.</text>
</comment>
<accession>F3FE94</accession>
<reference evidence="1 2" key="1">
    <citation type="journal article" date="2011" name="PLoS Pathog.">
        <title>Dynamic evolution of pathogenicity revealed by sequencing and comparative genomics of 19 Pseudomonas syringae isolates.</title>
        <authorList>
            <person name="Baltrus D.A."/>
            <person name="Nishimura M.T."/>
            <person name="Romanchuk A."/>
            <person name="Chang J.H."/>
            <person name="Mukhtar M.S."/>
            <person name="Cherkis K."/>
            <person name="Roach J."/>
            <person name="Grant S.R."/>
            <person name="Jones C.D."/>
            <person name="Dangl J.L."/>
        </authorList>
    </citation>
    <scope>NUCLEOTIDE SEQUENCE [LARGE SCALE GENOMIC DNA]</scope>
    <source>
        <strain evidence="2">M301072PT</strain>
    </source>
</reference>